<evidence type="ECO:0000313" key="1">
    <source>
        <dbReference type="EMBL" id="KAK8381244.1"/>
    </source>
</evidence>
<name>A0AAW0T0K8_SCYPA</name>
<protein>
    <submittedName>
        <fullName evidence="1">Uncharacterized protein</fullName>
    </submittedName>
</protein>
<reference evidence="1 2" key="1">
    <citation type="submission" date="2023-03" db="EMBL/GenBank/DDBJ databases">
        <title>High-quality genome of Scylla paramamosain provides insights in environmental adaptation.</title>
        <authorList>
            <person name="Zhang L."/>
        </authorList>
    </citation>
    <scope>NUCLEOTIDE SEQUENCE [LARGE SCALE GENOMIC DNA]</scope>
    <source>
        <strain evidence="1">LZ_2023a</strain>
        <tissue evidence="1">Muscle</tissue>
    </source>
</reference>
<comment type="caution">
    <text evidence="1">The sequence shown here is derived from an EMBL/GenBank/DDBJ whole genome shotgun (WGS) entry which is preliminary data.</text>
</comment>
<dbReference type="Proteomes" id="UP001487740">
    <property type="component" value="Unassembled WGS sequence"/>
</dbReference>
<sequence>MSSNSRSKPEVNHPNHHLTLPHVQPRFNFWTVCLNTVRPRQEAVVCSGGACGTVRQNPPCCAWKYNNDGTVRGMARRLAGHVEMCRDPGERGMWEGHITQPLYPVCECVCEVTARRVLPSDPDT</sequence>
<evidence type="ECO:0000313" key="2">
    <source>
        <dbReference type="Proteomes" id="UP001487740"/>
    </source>
</evidence>
<dbReference type="EMBL" id="JARAKH010000041">
    <property type="protein sequence ID" value="KAK8381244.1"/>
    <property type="molecule type" value="Genomic_DNA"/>
</dbReference>
<keyword evidence="2" id="KW-1185">Reference proteome</keyword>
<accession>A0AAW0T0K8</accession>
<gene>
    <name evidence="1" type="ORF">O3P69_008247</name>
</gene>
<organism evidence="1 2">
    <name type="scientific">Scylla paramamosain</name>
    <name type="common">Mud crab</name>
    <dbReference type="NCBI Taxonomy" id="85552"/>
    <lineage>
        <taxon>Eukaryota</taxon>
        <taxon>Metazoa</taxon>
        <taxon>Ecdysozoa</taxon>
        <taxon>Arthropoda</taxon>
        <taxon>Crustacea</taxon>
        <taxon>Multicrustacea</taxon>
        <taxon>Malacostraca</taxon>
        <taxon>Eumalacostraca</taxon>
        <taxon>Eucarida</taxon>
        <taxon>Decapoda</taxon>
        <taxon>Pleocyemata</taxon>
        <taxon>Brachyura</taxon>
        <taxon>Eubrachyura</taxon>
        <taxon>Portunoidea</taxon>
        <taxon>Portunidae</taxon>
        <taxon>Portuninae</taxon>
        <taxon>Scylla</taxon>
    </lineage>
</organism>
<proteinExistence type="predicted"/>
<dbReference type="AlphaFoldDB" id="A0AAW0T0K8"/>